<evidence type="ECO:0000313" key="2">
    <source>
        <dbReference type="Proteomes" id="UP000000593"/>
    </source>
</evidence>
<dbReference type="EMBL" id="CR378664">
    <property type="protein sequence ID" value="CAG18903.1"/>
    <property type="molecule type" value="Genomic_DNA"/>
</dbReference>
<dbReference type="PROSITE" id="PS51257">
    <property type="entry name" value="PROKAR_LIPOPROTEIN"/>
    <property type="match status" value="1"/>
</dbReference>
<dbReference type="HOGENOM" id="CLU_888109_0_0_6"/>
<dbReference type="KEGG" id="ppr:PBPRA0472"/>
<dbReference type="eggNOG" id="COG0265">
    <property type="taxonomic scope" value="Bacteria"/>
</dbReference>
<gene>
    <name evidence="1" type="ordered locus">PBPRA0472</name>
</gene>
<dbReference type="RefSeq" id="WP_011217259.1">
    <property type="nucleotide sequence ID" value="NC_006370.1"/>
</dbReference>
<keyword evidence="2" id="KW-1185">Reference proteome</keyword>
<dbReference type="SUPFAM" id="SSF50494">
    <property type="entry name" value="Trypsin-like serine proteases"/>
    <property type="match status" value="1"/>
</dbReference>
<evidence type="ECO:0000313" key="1">
    <source>
        <dbReference type="EMBL" id="CAG18903.1"/>
    </source>
</evidence>
<dbReference type="InterPro" id="IPR043504">
    <property type="entry name" value="Peptidase_S1_PA_chymotrypsin"/>
</dbReference>
<sequence length="331" mass="36435">MTFSTRPLSRLIKCSLPFAAIIAIAGCIQSNGSVSHADSNEANHLVIIGVPMLLGGFGSSVPVNEEYQITARHVAQVSWDLDVIHHPRCDLSLVRASSSHVPKWGLIYPDEKVTHEGHSLLGNKVKGEGKYLQDVFDTNTDCLYSLSDAPVMSGMSGGPVFNEKGEIVGITVAIVNNPEDLTNLRPAERYSQFVPATLIFDWLKQLGVDTRYASPELASIEVAPLISQLNQYPEYNQQNIESDPNTNLTQNPTNYTLLPFSTFNHYAAIKPIFQASEKQSLQTNSAVSLSGIQTEIATVSEPETSQNQDKKHNKINNKNLINEMGYNASYW</sequence>
<accession>Q6LUX2</accession>
<dbReference type="AlphaFoldDB" id="Q6LUX2"/>
<evidence type="ECO:0008006" key="3">
    <source>
        <dbReference type="Google" id="ProtNLM"/>
    </source>
</evidence>
<dbReference type="STRING" id="298386.PBPRA0472"/>
<dbReference type="Gene3D" id="2.40.10.10">
    <property type="entry name" value="Trypsin-like serine proteases"/>
    <property type="match status" value="1"/>
</dbReference>
<proteinExistence type="predicted"/>
<dbReference type="InterPro" id="IPR009003">
    <property type="entry name" value="Peptidase_S1_PA"/>
</dbReference>
<name>Q6LUX2_PHOPR</name>
<organism evidence="1 2">
    <name type="scientific">Photobacterium profundum (strain SS9)</name>
    <dbReference type="NCBI Taxonomy" id="298386"/>
    <lineage>
        <taxon>Bacteria</taxon>
        <taxon>Pseudomonadati</taxon>
        <taxon>Pseudomonadota</taxon>
        <taxon>Gammaproteobacteria</taxon>
        <taxon>Vibrionales</taxon>
        <taxon>Vibrionaceae</taxon>
        <taxon>Photobacterium</taxon>
    </lineage>
</organism>
<protein>
    <recommendedName>
        <fullName evidence="3">Serine protease</fullName>
    </recommendedName>
</protein>
<reference evidence="2" key="1">
    <citation type="journal article" date="2005" name="Science">
        <title>Life at depth: Photobacterium profundum genome sequence and expression analysis.</title>
        <authorList>
            <person name="Vezzi A."/>
            <person name="Campanaro S."/>
            <person name="D'Angelo M."/>
            <person name="Simonato F."/>
            <person name="Vitulo N."/>
            <person name="Lauro F.M."/>
            <person name="Cestaro A."/>
            <person name="Malacrida G."/>
            <person name="Simionati B."/>
            <person name="Cannata N."/>
            <person name="Romualdi C."/>
            <person name="Bartlett D.H."/>
            <person name="Valle G."/>
        </authorList>
    </citation>
    <scope>NUCLEOTIDE SEQUENCE [LARGE SCALE GENOMIC DNA]</scope>
    <source>
        <strain evidence="2">ATCC BAA-1253 / SS9</strain>
    </source>
</reference>
<dbReference type="Proteomes" id="UP000000593">
    <property type="component" value="Chromosome 1"/>
</dbReference>